<dbReference type="OMA" id="MINFEND"/>
<dbReference type="AlphaFoldDB" id="A0A087TVA5"/>
<dbReference type="InterPro" id="IPR008936">
    <property type="entry name" value="Rho_GTPase_activation_prot"/>
</dbReference>
<dbReference type="SUPFAM" id="SSF48350">
    <property type="entry name" value="GTPase activation domain, GAP"/>
    <property type="match status" value="1"/>
</dbReference>
<protein>
    <submittedName>
        <fullName evidence="3">N-chimaerin</fullName>
    </submittedName>
</protein>
<proteinExistence type="predicted"/>
<dbReference type="PANTHER" id="PTHR46075">
    <property type="entry name" value="CHIMERIN FAMILY MEMBER"/>
    <property type="match status" value="1"/>
</dbReference>
<evidence type="ECO:0000313" key="3">
    <source>
        <dbReference type="EMBL" id="KFM69044.1"/>
    </source>
</evidence>
<reference evidence="3 4" key="1">
    <citation type="submission" date="2013-11" db="EMBL/GenBank/DDBJ databases">
        <title>Genome sequencing of Stegodyphus mimosarum.</title>
        <authorList>
            <person name="Bechsgaard J."/>
        </authorList>
    </citation>
    <scope>NUCLEOTIDE SEQUENCE [LARGE SCALE GENOMIC DNA]</scope>
</reference>
<dbReference type="Proteomes" id="UP000054359">
    <property type="component" value="Unassembled WGS sequence"/>
</dbReference>
<dbReference type="Pfam" id="PF00620">
    <property type="entry name" value="RhoGAP"/>
    <property type="match status" value="1"/>
</dbReference>
<evidence type="ECO:0000259" key="2">
    <source>
        <dbReference type="PROSITE" id="PS50238"/>
    </source>
</evidence>
<dbReference type="PANTHER" id="PTHR46075:SF2">
    <property type="entry name" value="RHO GTPASE ACTIVATING PROTEIN AT 5A, ISOFORM A"/>
    <property type="match status" value="1"/>
</dbReference>
<dbReference type="GO" id="GO:0005096">
    <property type="term" value="F:GTPase activator activity"/>
    <property type="evidence" value="ECO:0007669"/>
    <property type="project" value="UniProtKB-KW"/>
</dbReference>
<evidence type="ECO:0000256" key="1">
    <source>
        <dbReference type="ARBA" id="ARBA00022468"/>
    </source>
</evidence>
<dbReference type="PROSITE" id="PS50238">
    <property type="entry name" value="RHOGAP"/>
    <property type="match status" value="1"/>
</dbReference>
<dbReference type="InterPro" id="IPR051854">
    <property type="entry name" value="Rho-type_GAP"/>
</dbReference>
<dbReference type="InterPro" id="IPR000198">
    <property type="entry name" value="RhoGAP_dom"/>
</dbReference>
<dbReference type="GO" id="GO:0007165">
    <property type="term" value="P:signal transduction"/>
    <property type="evidence" value="ECO:0007669"/>
    <property type="project" value="InterPro"/>
</dbReference>
<dbReference type="OrthoDB" id="3196451at2759"/>
<accession>A0A087TVA5</accession>
<dbReference type="SMART" id="SM00324">
    <property type="entry name" value="RhoGAP"/>
    <property type="match status" value="1"/>
</dbReference>
<dbReference type="STRING" id="407821.A0A087TVA5"/>
<keyword evidence="1" id="KW-0343">GTPase activation</keyword>
<feature type="non-terminal residue" evidence="3">
    <location>
        <position position="149"/>
    </location>
</feature>
<name>A0A087TVA5_STEMI</name>
<feature type="domain" description="Rho-GAP" evidence="2">
    <location>
        <begin position="1"/>
        <end position="147"/>
    </location>
</feature>
<keyword evidence="4" id="KW-1185">Reference proteome</keyword>
<evidence type="ECO:0000313" key="4">
    <source>
        <dbReference type="Proteomes" id="UP000054359"/>
    </source>
</evidence>
<gene>
    <name evidence="3" type="ORF">X975_11932</name>
</gene>
<organism evidence="3 4">
    <name type="scientific">Stegodyphus mimosarum</name>
    <name type="common">African social velvet spider</name>
    <dbReference type="NCBI Taxonomy" id="407821"/>
    <lineage>
        <taxon>Eukaryota</taxon>
        <taxon>Metazoa</taxon>
        <taxon>Ecdysozoa</taxon>
        <taxon>Arthropoda</taxon>
        <taxon>Chelicerata</taxon>
        <taxon>Arachnida</taxon>
        <taxon>Araneae</taxon>
        <taxon>Araneomorphae</taxon>
        <taxon>Entelegynae</taxon>
        <taxon>Eresoidea</taxon>
        <taxon>Eresidae</taxon>
        <taxon>Stegodyphus</taxon>
    </lineage>
</organism>
<dbReference type="EMBL" id="KK116903">
    <property type="protein sequence ID" value="KFM69044.1"/>
    <property type="molecule type" value="Genomic_DNA"/>
</dbReference>
<sequence>MCRMVFERDCESADISRNAFEDINVITGVLKLFFRLLPVPLITFEAYSSFIAAAKKPALREKLESLKEALKTLPPAHYQTLKFLMAHLNRVAERQKYNLMTPQNLSTVFCPTLLRCPEVGGVPDQLTAWHAESTVIELLITHQKQLFDH</sequence>
<dbReference type="Gene3D" id="1.10.555.10">
    <property type="entry name" value="Rho GTPase activation protein"/>
    <property type="match status" value="1"/>
</dbReference>